<evidence type="ECO:0000256" key="2">
    <source>
        <dbReference type="SAM" id="Phobius"/>
    </source>
</evidence>
<protein>
    <recommendedName>
        <fullName evidence="5">Lipopolysaccharide biosynthesis protein</fullName>
    </recommendedName>
</protein>
<feature type="transmembrane region" description="Helical" evidence="2">
    <location>
        <begin position="25"/>
        <end position="45"/>
    </location>
</feature>
<dbReference type="PANTHER" id="PTHR32309:SF13">
    <property type="entry name" value="FERRIC ENTEROBACTIN TRANSPORT PROTEIN FEPE"/>
    <property type="match status" value="1"/>
</dbReference>
<name>F8N5X8_9BACT</name>
<dbReference type="InterPro" id="IPR050445">
    <property type="entry name" value="Bact_polysacc_biosynth/exp"/>
</dbReference>
<dbReference type="AlphaFoldDB" id="F8N5X8"/>
<evidence type="ECO:0000313" key="4">
    <source>
        <dbReference type="Proteomes" id="UP000002772"/>
    </source>
</evidence>
<dbReference type="eggNOG" id="COG3206">
    <property type="taxonomic scope" value="Bacteria"/>
</dbReference>
<dbReference type="GO" id="GO:0005886">
    <property type="term" value="C:plasma membrane"/>
    <property type="evidence" value="ECO:0007669"/>
    <property type="project" value="TreeGrafter"/>
</dbReference>
<dbReference type="Proteomes" id="UP000002772">
    <property type="component" value="Unassembled WGS sequence"/>
</dbReference>
<evidence type="ECO:0000313" key="3">
    <source>
        <dbReference type="EMBL" id="EGN57162.1"/>
    </source>
</evidence>
<organism evidence="3 4">
    <name type="scientific">Hallella multisaccharivorax DSM 17128</name>
    <dbReference type="NCBI Taxonomy" id="688246"/>
    <lineage>
        <taxon>Bacteria</taxon>
        <taxon>Pseudomonadati</taxon>
        <taxon>Bacteroidota</taxon>
        <taxon>Bacteroidia</taxon>
        <taxon>Bacteroidales</taxon>
        <taxon>Prevotellaceae</taxon>
        <taxon>Hallella</taxon>
    </lineage>
</organism>
<dbReference type="GO" id="GO:0004713">
    <property type="term" value="F:protein tyrosine kinase activity"/>
    <property type="evidence" value="ECO:0007669"/>
    <property type="project" value="TreeGrafter"/>
</dbReference>
<reference evidence="4" key="1">
    <citation type="journal article" date="2011" name="Stand. Genomic Sci.">
        <title>Non-contiguous finished genome sequence of the opportunistic oral pathogen Prevotella multisaccharivorax type strain (PPPA20).</title>
        <authorList>
            <person name="Pati A."/>
            <person name="Gronow S."/>
            <person name="Lu M."/>
            <person name="Lapidus A."/>
            <person name="Nolan M."/>
            <person name="Lucas S."/>
            <person name="Hammon N."/>
            <person name="Deshpande S."/>
            <person name="Cheng J.F."/>
            <person name="Tapia R."/>
            <person name="Han C."/>
            <person name="Goodwin L."/>
            <person name="Pitluck S."/>
            <person name="Liolios K."/>
            <person name="Pagani I."/>
            <person name="Mavromatis K."/>
            <person name="Mikhailova N."/>
            <person name="Huntemann M."/>
            <person name="Chen A."/>
            <person name="Palaniappan K."/>
            <person name="Land M."/>
            <person name="Hauser L."/>
            <person name="Detter J.C."/>
            <person name="Brambilla E.M."/>
            <person name="Rohde M."/>
            <person name="Goker M."/>
            <person name="Woyke T."/>
            <person name="Bristow J."/>
            <person name="Eisen J.A."/>
            <person name="Markowitz V."/>
            <person name="Hugenholtz P."/>
            <person name="Kyrpides N.C."/>
            <person name="Klenk H.P."/>
            <person name="Ivanova N."/>
        </authorList>
    </citation>
    <scope>NUCLEOTIDE SEQUENCE [LARGE SCALE GENOMIC DNA]</scope>
    <source>
        <strain evidence="4">DSM 17128</strain>
    </source>
</reference>
<accession>F8N5X8</accession>
<feature type="transmembrane region" description="Helical" evidence="2">
    <location>
        <begin position="313"/>
        <end position="332"/>
    </location>
</feature>
<keyword evidence="2" id="KW-1133">Transmembrane helix</keyword>
<keyword evidence="4" id="KW-1185">Reference proteome</keyword>
<gene>
    <name evidence="3" type="ORF">Premu_1757</name>
</gene>
<dbReference type="STRING" id="688246.Premu_1757"/>
<dbReference type="PANTHER" id="PTHR32309">
    <property type="entry name" value="TYROSINE-PROTEIN KINASE"/>
    <property type="match status" value="1"/>
</dbReference>
<evidence type="ECO:0000256" key="1">
    <source>
        <dbReference type="SAM" id="Coils"/>
    </source>
</evidence>
<keyword evidence="2" id="KW-0472">Membrane</keyword>
<keyword evidence="2" id="KW-0812">Transmembrane</keyword>
<dbReference type="HOGENOM" id="CLU_062217_0_0_10"/>
<keyword evidence="1" id="KW-0175">Coiled coil</keyword>
<evidence type="ECO:0008006" key="5">
    <source>
        <dbReference type="Google" id="ProtNLM"/>
    </source>
</evidence>
<sequence>MEVSRNHPITINMKSVIHKLCRKKYWILATLPAALLIFYAVIASFPRYYQTSSMLAPEVDLPKSGGGLSSIASTLGIDMSNIQSVDAITPTLYPDLLTDNHFIVRLFSTPVTTSDGKTQCDYYSYLLKYQKHPWWSKGFPKDSTVENKKVSPYRLTKQQNDILKTVQHNIQIKVNSKDGVITIMTTDQDPLVCRTVTDSVINQLKGFITKYRTSKAIKDYNYYKKLTTEAKAVYVKARQAYGSYSDANQDVVLQSVQSKIEDLENDMQLKYNAYTNYNNQLQAAAAKVQERTPVFTLIKGAEVPVKPAGPKRALFALCMTFLIFCIECAVILRKDIRNLFTF</sequence>
<feature type="coiled-coil region" evidence="1">
    <location>
        <begin position="253"/>
        <end position="280"/>
    </location>
</feature>
<proteinExistence type="predicted"/>
<dbReference type="EMBL" id="GL945017">
    <property type="protein sequence ID" value="EGN57162.1"/>
    <property type="molecule type" value="Genomic_DNA"/>
</dbReference>